<comment type="caution">
    <text evidence="2">The sequence shown here is derived from an EMBL/GenBank/DDBJ whole genome shotgun (WGS) entry which is preliminary data.</text>
</comment>
<keyword evidence="3" id="KW-1185">Reference proteome</keyword>
<dbReference type="PATRIC" id="fig|698760.3.peg.5558"/>
<feature type="region of interest" description="Disordered" evidence="1">
    <location>
        <begin position="156"/>
        <end position="178"/>
    </location>
</feature>
<name>L7F1X5_STRT8</name>
<gene>
    <name evidence="2" type="ORF">STRTUCAR8_00252</name>
</gene>
<dbReference type="AlphaFoldDB" id="L7F1X5"/>
<protein>
    <submittedName>
        <fullName evidence="2">Uncharacterized protein</fullName>
    </submittedName>
</protein>
<sequence>MVAGPPAFWFPGPPGHSSWATALGLRAVSHGVSNARRAVGDAPHPAMRRRRRAGAQTRCLPPLSGCPCGRAGTGVAWAWRGGPPVWVRTARAATPRSGPTPVPGTASPGAAGKRRTPRQLLLRTALSVRVAHPARRKARTREGNVVVMRGERARWRTGPGHRRRPRAPCGAVRCGKAS</sequence>
<evidence type="ECO:0000256" key="1">
    <source>
        <dbReference type="SAM" id="MobiDB-lite"/>
    </source>
</evidence>
<evidence type="ECO:0000313" key="2">
    <source>
        <dbReference type="EMBL" id="ELP65623.1"/>
    </source>
</evidence>
<reference evidence="2 3" key="1">
    <citation type="journal article" date="2011" name="Plasmid">
        <title>Streptomyces turgidiscabies Car8 contains a modular pathogenicity island that shares virulence genes with other actinobacterial plant pathogens.</title>
        <authorList>
            <person name="Huguet-Tapia J.C."/>
            <person name="Badger J.H."/>
            <person name="Loria R."/>
            <person name="Pettis G.S."/>
        </authorList>
    </citation>
    <scope>NUCLEOTIDE SEQUENCE [LARGE SCALE GENOMIC DNA]</scope>
    <source>
        <strain evidence="2 3">Car8</strain>
    </source>
</reference>
<evidence type="ECO:0000313" key="3">
    <source>
        <dbReference type="Proteomes" id="UP000010931"/>
    </source>
</evidence>
<proteinExistence type="predicted"/>
<accession>L7F1X5</accession>
<organism evidence="2 3">
    <name type="scientific">Streptomyces turgidiscabies (strain Car8)</name>
    <dbReference type="NCBI Taxonomy" id="698760"/>
    <lineage>
        <taxon>Bacteria</taxon>
        <taxon>Bacillati</taxon>
        <taxon>Actinomycetota</taxon>
        <taxon>Actinomycetes</taxon>
        <taxon>Kitasatosporales</taxon>
        <taxon>Streptomycetaceae</taxon>
        <taxon>Streptomyces</taxon>
    </lineage>
</organism>
<dbReference type="EMBL" id="AEJB01000362">
    <property type="protein sequence ID" value="ELP65623.1"/>
    <property type="molecule type" value="Genomic_DNA"/>
</dbReference>
<dbReference type="Proteomes" id="UP000010931">
    <property type="component" value="Unassembled WGS sequence"/>
</dbReference>
<feature type="region of interest" description="Disordered" evidence="1">
    <location>
        <begin position="93"/>
        <end position="117"/>
    </location>
</feature>